<dbReference type="SUPFAM" id="SSF51905">
    <property type="entry name" value="FAD/NAD(P)-binding domain"/>
    <property type="match status" value="1"/>
</dbReference>
<protein>
    <submittedName>
        <fullName evidence="2">FAD-binding protein</fullName>
    </submittedName>
</protein>
<dbReference type="Gene3D" id="3.30.9.100">
    <property type="match status" value="1"/>
</dbReference>
<keyword evidence="3" id="KW-1185">Reference proteome</keyword>
<dbReference type="PANTHER" id="PTHR43747:SF1">
    <property type="entry name" value="SLR1998 PROTEIN"/>
    <property type="match status" value="1"/>
</dbReference>
<evidence type="ECO:0000313" key="3">
    <source>
        <dbReference type="Proteomes" id="UP000642748"/>
    </source>
</evidence>
<dbReference type="RefSeq" id="WP_239133263.1">
    <property type="nucleotide sequence ID" value="NZ_BONZ01000001.1"/>
</dbReference>
<comment type="similarity">
    <text evidence="1">Belongs to the flavin-dependent halogenase family. Bacterial tryptophan halogenase subfamily.</text>
</comment>
<dbReference type="InterPro" id="IPR006905">
    <property type="entry name" value="Flavin_halogenase"/>
</dbReference>
<evidence type="ECO:0000313" key="2">
    <source>
        <dbReference type="EMBL" id="GIH11902.1"/>
    </source>
</evidence>
<dbReference type="EMBL" id="BONZ01000001">
    <property type="protein sequence ID" value="GIH11902.1"/>
    <property type="molecule type" value="Genomic_DNA"/>
</dbReference>
<dbReference type="Gene3D" id="3.50.50.60">
    <property type="entry name" value="FAD/NAD(P)-binding domain"/>
    <property type="match status" value="1"/>
</dbReference>
<dbReference type="PANTHER" id="PTHR43747">
    <property type="entry name" value="FAD-BINDING PROTEIN"/>
    <property type="match status" value="1"/>
</dbReference>
<dbReference type="InterPro" id="IPR036188">
    <property type="entry name" value="FAD/NAD-bd_sf"/>
</dbReference>
<dbReference type="GO" id="GO:0004497">
    <property type="term" value="F:monooxygenase activity"/>
    <property type="evidence" value="ECO:0007669"/>
    <property type="project" value="InterPro"/>
</dbReference>
<accession>A0A8J3QLQ7</accession>
<dbReference type="Proteomes" id="UP000642748">
    <property type="component" value="Unassembled WGS sequence"/>
</dbReference>
<dbReference type="AlphaFoldDB" id="A0A8J3QLQ7"/>
<dbReference type="PRINTS" id="PR00420">
    <property type="entry name" value="RNGMNOXGNASE"/>
</dbReference>
<dbReference type="InterPro" id="IPR050816">
    <property type="entry name" value="Flavin-dep_Halogenase_NPB"/>
</dbReference>
<organism evidence="2 3">
    <name type="scientific">Rugosimonospora africana</name>
    <dbReference type="NCBI Taxonomy" id="556532"/>
    <lineage>
        <taxon>Bacteria</taxon>
        <taxon>Bacillati</taxon>
        <taxon>Actinomycetota</taxon>
        <taxon>Actinomycetes</taxon>
        <taxon>Micromonosporales</taxon>
        <taxon>Micromonosporaceae</taxon>
        <taxon>Rugosimonospora</taxon>
    </lineage>
</organism>
<proteinExistence type="inferred from homology"/>
<sequence length="486" mass="54011">MEQYDVVVVGGGPGGSTVASFVAMRGHRVLLLEREEFPRYQIGESLLPATTQWICGLLGVTEELAAASFTRKSGGTFLWGTSSEPWSFNFTTASHGERYAYQVERMKFDQILLNNARRHGVEVRERCAVQEAYDDGDRVRGVRYVDADGQRHEVAARFVVDASGNQSRLYTAAGATRVNSDFFRNIALFGYFEGGARMPQPRSGNIVCAAFRDGWFWYIPLSDTLTSVGAVVPSSMADKVRGDREQALAGLIEECPLISGLLTNAHRVTEGTYGEIRVRKDYSYHTTRFWRPGIALVGDAACFVDPLFSTGVYLATYSALLAARSINTVLADRLDEATVFAESEFRHRREYQLYHEFLRMMYHAHVDEGSYFWTARKLTDSPVSDADAFSELTAGLGAGEFNLPELDGPARQRTAGTGSGGVGLATRPAVHTDEDEAMNRQWRGRTRARLQGPDQERLLASIETSWRDRPGRLVASADSLHWELPD</sequence>
<gene>
    <name evidence="2" type="ORF">Raf01_00740</name>
</gene>
<comment type="caution">
    <text evidence="2">The sequence shown here is derived from an EMBL/GenBank/DDBJ whole genome shotgun (WGS) entry which is preliminary data.</text>
</comment>
<reference evidence="2" key="1">
    <citation type="submission" date="2021-01" db="EMBL/GenBank/DDBJ databases">
        <title>Whole genome shotgun sequence of Rugosimonospora africana NBRC 104875.</title>
        <authorList>
            <person name="Komaki H."/>
            <person name="Tamura T."/>
        </authorList>
    </citation>
    <scope>NUCLEOTIDE SEQUENCE</scope>
    <source>
        <strain evidence="2">NBRC 104875</strain>
    </source>
</reference>
<evidence type="ECO:0000256" key="1">
    <source>
        <dbReference type="ARBA" id="ARBA00038396"/>
    </source>
</evidence>
<dbReference type="Pfam" id="PF04820">
    <property type="entry name" value="Trp_halogenase"/>
    <property type="match status" value="2"/>
</dbReference>
<name>A0A8J3QLQ7_9ACTN</name>